<dbReference type="EMBL" id="LXJU01000004">
    <property type="protein sequence ID" value="OGE55377.1"/>
    <property type="molecule type" value="Genomic_DNA"/>
</dbReference>
<evidence type="ECO:0000256" key="1">
    <source>
        <dbReference type="SAM" id="MobiDB-lite"/>
    </source>
</evidence>
<sequence length="23" mass="2218">MSPSQIQNGAVVKASPGGGCVVM</sequence>
<name>A0A1F5LQH5_PENAI</name>
<evidence type="ECO:0000313" key="3">
    <source>
        <dbReference type="Proteomes" id="UP000177622"/>
    </source>
</evidence>
<gene>
    <name evidence="2" type="ORF">PENARI_c004G09916</name>
</gene>
<evidence type="ECO:0000313" key="2">
    <source>
        <dbReference type="EMBL" id="OGE55377.1"/>
    </source>
</evidence>
<protein>
    <submittedName>
        <fullName evidence="2">Uncharacterized protein</fullName>
    </submittedName>
</protein>
<comment type="caution">
    <text evidence="2">The sequence shown here is derived from an EMBL/GenBank/DDBJ whole genome shotgun (WGS) entry which is preliminary data.</text>
</comment>
<proteinExistence type="predicted"/>
<dbReference type="Proteomes" id="UP000177622">
    <property type="component" value="Unassembled WGS sequence"/>
</dbReference>
<organism evidence="2 3">
    <name type="scientific">Penicillium arizonense</name>
    <dbReference type="NCBI Taxonomy" id="1835702"/>
    <lineage>
        <taxon>Eukaryota</taxon>
        <taxon>Fungi</taxon>
        <taxon>Dikarya</taxon>
        <taxon>Ascomycota</taxon>
        <taxon>Pezizomycotina</taxon>
        <taxon>Eurotiomycetes</taxon>
        <taxon>Eurotiomycetidae</taxon>
        <taxon>Eurotiales</taxon>
        <taxon>Aspergillaceae</taxon>
        <taxon>Penicillium</taxon>
    </lineage>
</organism>
<feature type="region of interest" description="Disordered" evidence="1">
    <location>
        <begin position="1"/>
        <end position="23"/>
    </location>
</feature>
<accession>A0A1F5LQH5</accession>
<keyword evidence="3" id="KW-1185">Reference proteome</keyword>
<reference evidence="2 3" key="1">
    <citation type="journal article" date="2016" name="Sci. Rep.">
        <title>Penicillium arizonense, a new, genome sequenced fungal species, reveals a high chemical diversity in secreted metabolites.</title>
        <authorList>
            <person name="Grijseels S."/>
            <person name="Nielsen J.C."/>
            <person name="Randelovic M."/>
            <person name="Nielsen J."/>
            <person name="Nielsen K.F."/>
            <person name="Workman M."/>
            <person name="Frisvad J.C."/>
        </authorList>
    </citation>
    <scope>NUCLEOTIDE SEQUENCE [LARGE SCALE GENOMIC DNA]</scope>
    <source>
        <strain evidence="2 3">CBS 141311</strain>
    </source>
</reference>
<dbReference type="AlphaFoldDB" id="A0A1F5LQH5"/>